<keyword evidence="4" id="KW-1185">Reference proteome</keyword>
<accession>A0A2G5V7V6</accession>
<feature type="compositionally biased region" description="Basic and acidic residues" evidence="2">
    <location>
        <begin position="517"/>
        <end position="531"/>
    </location>
</feature>
<evidence type="ECO:0000256" key="1">
    <source>
        <dbReference type="SAM" id="Coils"/>
    </source>
</evidence>
<evidence type="ECO:0000313" key="3">
    <source>
        <dbReference type="EMBL" id="PIC47859.1"/>
    </source>
</evidence>
<dbReference type="InterPro" id="IPR021942">
    <property type="entry name" value="DUF3557"/>
</dbReference>
<keyword evidence="1" id="KW-0175">Coiled coil</keyword>
<evidence type="ECO:0000256" key="2">
    <source>
        <dbReference type="SAM" id="MobiDB-lite"/>
    </source>
</evidence>
<protein>
    <submittedName>
        <fullName evidence="3">Uncharacterized protein</fullName>
    </submittedName>
</protein>
<sequence>MATYSMGYESLRTVLLHTDPNLRFKIAQRIPKIRLTEKQVPLKIKSLTLSDFTTTVNRTSYTLAVYSNLHTEETPQRIKWGRVSCDVDQYGFKISNSSAPILEGDVSFRKGISAYHRTDTEEREQRLKSSLRNLEDALAKINQLESEGKTIWDFLAGPMNEDEQHRRFYVGHRKDYLQTKNEGYRSKLLPFHYRRNNLPPPYTCFIQLTIAQGKVKTTQRYLYNHKLYEAAKKLNEIFFANRPVITVNQFQTGRFSDVWRLPVGLKISANSLPACCGEYEKIIPISPILDASKKLRNVSFSFTSELDSNYQHSFVKNAQQLSILAHNGRINQLVRDLETMENQQINIEFLLESTSPKDYFRLLKGWMSTKRSVGSVITFELRTERIGEEILEMVRSQNERTMRRERYVKVVLRNGTILKVSYWGLNVGFLPRFVLTAIIMKVISSFMLNSSSFSLWGLLGLLQRETSSSSTSHLQSSHLARCDHFVSPFLLPSDIPRRNEIGPKFKTSTKFSNMSQETEKQNESNEADKDDTVLEKLESELIRKLVKEQMNPIVEELNGTLQITQSQLLEVKQELDQLKKVVQEQKLEIENLKGQRDGCTNREVSNPVDRAEPMVALNIPEERSRFKHENMVSRFIPITYESLKAVVLHTDPNLRFKIAQRIPKIRLSEKSIPLRIRSLELEEFKTTVNSTSYKLGIYCHYHTNEIPSRIKSQNNEGGASCDLDPYGLEIPNSSTPILKGDVSFRRGNANRHRINREEIEQRLELTLKQYEDTLAKINQLELEGKTVEEFLAGPMTDDDRHLSLHIRFSKEYLQMKINEYRNDLLPFLCRRNNLCSPNRYFIQLNIKQEHFKTIQRYAYNYKLYEAAKKLNEFLFANRPVIIVNQFKGGRLNDVWRLPVGLKMSANSITAGHRGYEQIVPISRILDSPRTLRNVSFNFTSDEDSIFQLSFVKNAQQLTIHTEERRINQLARAFKTMENQQIRIGFLFESPSQNQYFQLIQGWLSTERSAGSVITFELRAEYIGERILDLVRSRYERTVSRERCVKVPLRNGTKLKVSYWGFNMGNRSKFILTAMIMEE</sequence>
<dbReference type="Pfam" id="PF12078">
    <property type="entry name" value="DUF3557"/>
    <property type="match status" value="2"/>
</dbReference>
<dbReference type="AlphaFoldDB" id="A0A2G5V7V6"/>
<dbReference type="EMBL" id="PDUG01000002">
    <property type="protein sequence ID" value="PIC47859.1"/>
    <property type="molecule type" value="Genomic_DNA"/>
</dbReference>
<proteinExistence type="predicted"/>
<reference evidence="4" key="1">
    <citation type="submission" date="2017-10" db="EMBL/GenBank/DDBJ databases">
        <title>Rapid genome shrinkage in a self-fertile nematode reveals novel sperm competition proteins.</title>
        <authorList>
            <person name="Yin D."/>
            <person name="Schwarz E.M."/>
            <person name="Thomas C.G."/>
            <person name="Felde R.L."/>
            <person name="Korf I.F."/>
            <person name="Cutter A.D."/>
            <person name="Schartner C.M."/>
            <person name="Ralston E.J."/>
            <person name="Meyer B.J."/>
            <person name="Haag E.S."/>
        </authorList>
    </citation>
    <scope>NUCLEOTIDE SEQUENCE [LARGE SCALE GENOMIC DNA]</scope>
    <source>
        <strain evidence="4">JU1422</strain>
    </source>
</reference>
<feature type="coiled-coil region" evidence="1">
    <location>
        <begin position="117"/>
        <end position="147"/>
    </location>
</feature>
<feature type="compositionally biased region" description="Polar residues" evidence="2">
    <location>
        <begin position="506"/>
        <end position="516"/>
    </location>
</feature>
<gene>
    <name evidence="3" type="primary">Cnig_chr_II.g7053</name>
    <name evidence="3" type="ORF">B9Z55_007053</name>
</gene>
<dbReference type="Proteomes" id="UP000230233">
    <property type="component" value="Chromosome II"/>
</dbReference>
<organism evidence="3 4">
    <name type="scientific">Caenorhabditis nigoni</name>
    <dbReference type="NCBI Taxonomy" id="1611254"/>
    <lineage>
        <taxon>Eukaryota</taxon>
        <taxon>Metazoa</taxon>
        <taxon>Ecdysozoa</taxon>
        <taxon>Nematoda</taxon>
        <taxon>Chromadorea</taxon>
        <taxon>Rhabditida</taxon>
        <taxon>Rhabditina</taxon>
        <taxon>Rhabditomorpha</taxon>
        <taxon>Rhabditoidea</taxon>
        <taxon>Rhabditidae</taxon>
        <taxon>Peloderinae</taxon>
        <taxon>Caenorhabditis</taxon>
    </lineage>
</organism>
<comment type="caution">
    <text evidence="3">The sequence shown here is derived from an EMBL/GenBank/DDBJ whole genome shotgun (WGS) entry which is preliminary data.</text>
</comment>
<feature type="region of interest" description="Disordered" evidence="2">
    <location>
        <begin position="500"/>
        <end position="531"/>
    </location>
</feature>
<dbReference type="PANTHER" id="PTHR31379">
    <property type="entry name" value="F-BOX C PROTEIN-RELATED-RELATED"/>
    <property type="match status" value="1"/>
</dbReference>
<feature type="coiled-coil region" evidence="1">
    <location>
        <begin position="749"/>
        <end position="783"/>
    </location>
</feature>
<name>A0A2G5V7V6_9PELO</name>
<evidence type="ECO:0000313" key="4">
    <source>
        <dbReference type="Proteomes" id="UP000230233"/>
    </source>
</evidence>
<dbReference type="PANTHER" id="PTHR31379:SF1">
    <property type="entry name" value="F-BOX C PROTEIN-RELATED"/>
    <property type="match status" value="1"/>
</dbReference>